<evidence type="ECO:0000256" key="2">
    <source>
        <dbReference type="ARBA" id="ARBA00007608"/>
    </source>
</evidence>
<reference evidence="8" key="1">
    <citation type="submission" date="2020-11" db="EMBL/GenBank/DDBJ databases">
        <title>Azospira restricta DSM 18626 genome sequence.</title>
        <authorList>
            <person name="Moe W.M."/>
        </authorList>
    </citation>
    <scope>NUCLEOTIDE SEQUENCE</scope>
    <source>
        <strain evidence="8">DSM 18626</strain>
    </source>
</reference>
<dbReference type="GO" id="GO:0017111">
    <property type="term" value="F:ribonucleoside triphosphate phosphatase activity"/>
    <property type="evidence" value="ECO:0007669"/>
    <property type="project" value="InterPro"/>
</dbReference>
<dbReference type="Proteomes" id="UP000663444">
    <property type="component" value="Chromosome"/>
</dbReference>
<dbReference type="InterPro" id="IPR033713">
    <property type="entry name" value="NudJ"/>
</dbReference>
<dbReference type="InterPro" id="IPR020084">
    <property type="entry name" value="NUDIX_hydrolase_CS"/>
</dbReference>
<dbReference type="PANTHER" id="PTHR43046:SF14">
    <property type="entry name" value="MUTT_NUDIX FAMILY PROTEIN"/>
    <property type="match status" value="1"/>
</dbReference>
<dbReference type="AlphaFoldDB" id="A0A974SRU4"/>
<comment type="subunit">
    <text evidence="3 6">Monomer.</text>
</comment>
<protein>
    <recommendedName>
        <fullName evidence="4 6">Phosphatase NudJ</fullName>
        <ecNumber evidence="6">3.6.1.-</ecNumber>
    </recommendedName>
</protein>
<dbReference type="PANTHER" id="PTHR43046">
    <property type="entry name" value="GDP-MANNOSE MANNOSYL HYDROLASE"/>
    <property type="match status" value="1"/>
</dbReference>
<evidence type="ECO:0000256" key="1">
    <source>
        <dbReference type="ARBA" id="ARBA00001946"/>
    </source>
</evidence>
<name>A0A974SRU4_9RHOO</name>
<dbReference type="Pfam" id="PF00293">
    <property type="entry name" value="NUDIX"/>
    <property type="match status" value="1"/>
</dbReference>
<evidence type="ECO:0000256" key="6">
    <source>
        <dbReference type="RuleBase" id="RU364043"/>
    </source>
</evidence>
<dbReference type="InterPro" id="IPR015797">
    <property type="entry name" value="NUDIX_hydrolase-like_dom_sf"/>
</dbReference>
<comment type="cofactor">
    <cofactor evidence="1 6">
        <name>Mg(2+)</name>
        <dbReference type="ChEBI" id="CHEBI:18420"/>
    </cofactor>
</comment>
<dbReference type="KEGG" id="ares:IWH25_08155"/>
<dbReference type="PROSITE" id="PS51462">
    <property type="entry name" value="NUDIX"/>
    <property type="match status" value="1"/>
</dbReference>
<dbReference type="InterPro" id="IPR000086">
    <property type="entry name" value="NUDIX_hydrolase_dom"/>
</dbReference>
<dbReference type="GO" id="GO:0017110">
    <property type="term" value="F:nucleoside diphosphate phosphatase activity"/>
    <property type="evidence" value="ECO:0007669"/>
    <property type="project" value="InterPro"/>
</dbReference>
<evidence type="ECO:0000256" key="3">
    <source>
        <dbReference type="ARBA" id="ARBA00011245"/>
    </source>
</evidence>
<dbReference type="PROSITE" id="PS00893">
    <property type="entry name" value="NUDIX_BOX"/>
    <property type="match status" value="1"/>
</dbReference>
<feature type="domain" description="Nudix hydrolase" evidence="7">
    <location>
        <begin position="6"/>
        <end position="135"/>
    </location>
</feature>
<evidence type="ECO:0000259" key="7">
    <source>
        <dbReference type="PROSITE" id="PS51462"/>
    </source>
</evidence>
<keyword evidence="9" id="KW-1185">Reference proteome</keyword>
<evidence type="ECO:0000256" key="4">
    <source>
        <dbReference type="ARBA" id="ARBA00015552"/>
    </source>
</evidence>
<dbReference type="EC" id="3.6.1.-" evidence="6"/>
<evidence type="ECO:0000313" key="8">
    <source>
        <dbReference type="EMBL" id="QRJ65287.1"/>
    </source>
</evidence>
<dbReference type="SUPFAM" id="SSF55811">
    <property type="entry name" value="Nudix"/>
    <property type="match status" value="1"/>
</dbReference>
<evidence type="ECO:0000256" key="5">
    <source>
        <dbReference type="ARBA" id="ARBA00022801"/>
    </source>
</evidence>
<dbReference type="RefSeq" id="WP_203388814.1">
    <property type="nucleotide sequence ID" value="NZ_CP064781.1"/>
</dbReference>
<dbReference type="Gene3D" id="3.90.79.10">
    <property type="entry name" value="Nucleoside Triphosphate Pyrophosphohydrolase"/>
    <property type="match status" value="1"/>
</dbReference>
<accession>A0A974SRU4</accession>
<evidence type="ECO:0000313" key="9">
    <source>
        <dbReference type="Proteomes" id="UP000663444"/>
    </source>
</evidence>
<comment type="similarity">
    <text evidence="2 6">Belongs to the Nudix hydrolase family. NudJ subfamily.</text>
</comment>
<dbReference type="CDD" id="cd03675">
    <property type="entry name" value="NUDIX_Hydrolase"/>
    <property type="match status" value="1"/>
</dbReference>
<dbReference type="EMBL" id="CP064781">
    <property type="protein sequence ID" value="QRJ65287.1"/>
    <property type="molecule type" value="Genomic_DNA"/>
</dbReference>
<sequence>MSNAAIWKPNVTVAAVIERDGRFLLVEEATDDGLRFNQPAGHLECREALVDAVVREALEETGYHFVPRFLVGVYSWRNEARDVTYLRFAFGGEIVGHEPERRLDEGIVAARWLTPEEIRASADRHRSPLIVRCVDDWLAGRRYPLELLTHYG</sequence>
<organism evidence="8 9">
    <name type="scientific">Azospira restricta</name>
    <dbReference type="NCBI Taxonomy" id="404405"/>
    <lineage>
        <taxon>Bacteria</taxon>
        <taxon>Pseudomonadati</taxon>
        <taxon>Pseudomonadota</taxon>
        <taxon>Betaproteobacteria</taxon>
        <taxon>Rhodocyclales</taxon>
        <taxon>Rhodocyclaceae</taxon>
        <taxon>Azospira</taxon>
    </lineage>
</organism>
<keyword evidence="5 6" id="KW-0378">Hydrolase</keyword>
<proteinExistence type="inferred from homology"/>
<keyword evidence="6" id="KW-0460">Magnesium</keyword>
<dbReference type="GO" id="GO:0004787">
    <property type="term" value="F:thiamine diphosphate phosphatase activity"/>
    <property type="evidence" value="ECO:0007669"/>
    <property type="project" value="InterPro"/>
</dbReference>
<gene>
    <name evidence="6" type="primary">nudJ</name>
    <name evidence="8" type="ORF">IWH25_08155</name>
</gene>